<gene>
    <name evidence="2" type="ORF">SAMN05216474_0014</name>
</gene>
<proteinExistence type="predicted"/>
<dbReference type="Pfam" id="PF13302">
    <property type="entry name" value="Acetyltransf_3"/>
    <property type="match status" value="1"/>
</dbReference>
<dbReference type="SUPFAM" id="SSF55729">
    <property type="entry name" value="Acyl-CoA N-acyltransferases (Nat)"/>
    <property type="match status" value="1"/>
</dbReference>
<dbReference type="Proteomes" id="UP000236454">
    <property type="component" value="Unassembled WGS sequence"/>
</dbReference>
<dbReference type="InterPro" id="IPR000182">
    <property type="entry name" value="GNAT_dom"/>
</dbReference>
<evidence type="ECO:0000259" key="1">
    <source>
        <dbReference type="PROSITE" id="PS51186"/>
    </source>
</evidence>
<dbReference type="GO" id="GO:0016747">
    <property type="term" value="F:acyltransferase activity, transferring groups other than amino-acyl groups"/>
    <property type="evidence" value="ECO:0007669"/>
    <property type="project" value="InterPro"/>
</dbReference>
<evidence type="ECO:0000313" key="3">
    <source>
        <dbReference type="Proteomes" id="UP000236454"/>
    </source>
</evidence>
<reference evidence="2 3" key="1">
    <citation type="submission" date="2016-10" db="EMBL/GenBank/DDBJ databases">
        <authorList>
            <person name="de Groot N.N."/>
        </authorList>
    </citation>
    <scope>NUCLEOTIDE SEQUENCE [LARGE SCALE GENOMIC DNA]</scope>
    <source>
        <strain evidence="2 3">CGMCC 1.7005</strain>
    </source>
</reference>
<sequence length="174" mass="20373">MIVKTTGPYKLLLLFPKDIHTLFKEQDKAYIMNFFGYSSEAEFEKLQRMHKEGMTTYRYSLALGVVQNEQGMTIGHTGYHIWNKDHRNAELFYSLKSDEYKRKGIMSSVVPLVLQVGFEHMKLHRVQARVAAWNTASIRLLEKLGFQKEGIHQQDYFYEGQFSDSICYSLLTEE</sequence>
<name>A0A1I6X933_9FLAO</name>
<dbReference type="EMBL" id="FPAS01000001">
    <property type="protein sequence ID" value="SFT34656.1"/>
    <property type="molecule type" value="Genomic_DNA"/>
</dbReference>
<dbReference type="InterPro" id="IPR051531">
    <property type="entry name" value="N-acetyltransferase"/>
</dbReference>
<dbReference type="PANTHER" id="PTHR43792">
    <property type="entry name" value="GNAT FAMILY, PUTATIVE (AFU_ORTHOLOGUE AFUA_3G00765)-RELATED-RELATED"/>
    <property type="match status" value="1"/>
</dbReference>
<accession>A0A1I6X933</accession>
<dbReference type="InterPro" id="IPR016181">
    <property type="entry name" value="Acyl_CoA_acyltransferase"/>
</dbReference>
<dbReference type="STRING" id="477690.SAMN05216474_0014"/>
<evidence type="ECO:0000313" key="2">
    <source>
        <dbReference type="EMBL" id="SFT34656.1"/>
    </source>
</evidence>
<dbReference type="PROSITE" id="PS51186">
    <property type="entry name" value="GNAT"/>
    <property type="match status" value="1"/>
</dbReference>
<organism evidence="2 3">
    <name type="scientific">Lishizhenia tianjinensis</name>
    <dbReference type="NCBI Taxonomy" id="477690"/>
    <lineage>
        <taxon>Bacteria</taxon>
        <taxon>Pseudomonadati</taxon>
        <taxon>Bacteroidota</taxon>
        <taxon>Flavobacteriia</taxon>
        <taxon>Flavobacteriales</taxon>
        <taxon>Crocinitomicaceae</taxon>
        <taxon>Lishizhenia</taxon>
    </lineage>
</organism>
<feature type="domain" description="N-acetyltransferase" evidence="1">
    <location>
        <begin position="9"/>
        <end position="173"/>
    </location>
</feature>
<keyword evidence="2" id="KW-0808">Transferase</keyword>
<dbReference type="RefSeq" id="WP_090244712.1">
    <property type="nucleotide sequence ID" value="NZ_FPAS01000001.1"/>
</dbReference>
<dbReference type="OrthoDB" id="9811523at2"/>
<protein>
    <submittedName>
        <fullName evidence="2">Ribosomal-protein-alanine N-acetyltransferase</fullName>
    </submittedName>
</protein>
<dbReference type="AlphaFoldDB" id="A0A1I6X933"/>
<dbReference type="Gene3D" id="3.40.630.30">
    <property type="match status" value="1"/>
</dbReference>
<keyword evidence="3" id="KW-1185">Reference proteome</keyword>